<dbReference type="Ensembl" id="ENSHHUT00000029398.1">
    <property type="protein sequence ID" value="ENSHHUP00000028263.1"/>
    <property type="gene ID" value="ENSHHUG00000017975.1"/>
</dbReference>
<evidence type="ECO:0000313" key="6">
    <source>
        <dbReference type="Proteomes" id="UP000314982"/>
    </source>
</evidence>
<evidence type="ECO:0000256" key="2">
    <source>
        <dbReference type="SAM" id="Phobius"/>
    </source>
</evidence>
<dbReference type="InterPro" id="IPR016186">
    <property type="entry name" value="C-type_lectin-like/link_sf"/>
</dbReference>
<reference evidence="5" key="2">
    <citation type="submission" date="2025-08" db="UniProtKB">
        <authorList>
            <consortium name="Ensembl"/>
        </authorList>
    </citation>
    <scope>IDENTIFICATION</scope>
</reference>
<keyword evidence="2" id="KW-1133">Transmembrane helix</keyword>
<dbReference type="InterPro" id="IPR050111">
    <property type="entry name" value="C-type_lectin/snaclec_domain"/>
</dbReference>
<keyword evidence="6" id="KW-1185">Reference proteome</keyword>
<feature type="chain" id="PRO_5021273924" description="C-type lectin domain-containing protein" evidence="3">
    <location>
        <begin position="25"/>
        <end position="216"/>
    </location>
</feature>
<keyword evidence="2" id="KW-0812">Transmembrane</keyword>
<evidence type="ECO:0000256" key="1">
    <source>
        <dbReference type="ARBA" id="ARBA00022734"/>
    </source>
</evidence>
<organism evidence="5 6">
    <name type="scientific">Hucho hucho</name>
    <name type="common">huchen</name>
    <dbReference type="NCBI Taxonomy" id="62062"/>
    <lineage>
        <taxon>Eukaryota</taxon>
        <taxon>Metazoa</taxon>
        <taxon>Chordata</taxon>
        <taxon>Craniata</taxon>
        <taxon>Vertebrata</taxon>
        <taxon>Euteleostomi</taxon>
        <taxon>Actinopterygii</taxon>
        <taxon>Neopterygii</taxon>
        <taxon>Teleostei</taxon>
        <taxon>Protacanthopterygii</taxon>
        <taxon>Salmoniformes</taxon>
        <taxon>Salmonidae</taxon>
        <taxon>Salmoninae</taxon>
        <taxon>Hucho</taxon>
    </lineage>
</organism>
<dbReference type="CDD" id="cd03590">
    <property type="entry name" value="CLECT_DC-SIGN_like"/>
    <property type="match status" value="1"/>
</dbReference>
<reference evidence="5" key="3">
    <citation type="submission" date="2025-09" db="UniProtKB">
        <authorList>
            <consortium name="Ensembl"/>
        </authorList>
    </citation>
    <scope>IDENTIFICATION</scope>
</reference>
<evidence type="ECO:0000256" key="3">
    <source>
        <dbReference type="SAM" id="SignalP"/>
    </source>
</evidence>
<dbReference type="InterPro" id="IPR001304">
    <property type="entry name" value="C-type_lectin-like"/>
</dbReference>
<dbReference type="PROSITE" id="PS50041">
    <property type="entry name" value="C_TYPE_LECTIN_2"/>
    <property type="match status" value="1"/>
</dbReference>
<dbReference type="InterPro" id="IPR016187">
    <property type="entry name" value="CTDL_fold"/>
</dbReference>
<dbReference type="SMART" id="SM00034">
    <property type="entry name" value="CLECT"/>
    <property type="match status" value="1"/>
</dbReference>
<feature type="signal peptide" evidence="3">
    <location>
        <begin position="1"/>
        <end position="24"/>
    </location>
</feature>
<proteinExistence type="predicted"/>
<dbReference type="GO" id="GO:0030246">
    <property type="term" value="F:carbohydrate binding"/>
    <property type="evidence" value="ECO:0007669"/>
    <property type="project" value="UniProtKB-KW"/>
</dbReference>
<dbReference type="Pfam" id="PF00059">
    <property type="entry name" value="Lectin_C"/>
    <property type="match status" value="1"/>
</dbReference>
<evidence type="ECO:0000259" key="4">
    <source>
        <dbReference type="PROSITE" id="PS50041"/>
    </source>
</evidence>
<feature type="domain" description="C-type lectin" evidence="4">
    <location>
        <begin position="93"/>
        <end position="211"/>
    </location>
</feature>
<dbReference type="Proteomes" id="UP000314982">
    <property type="component" value="Unassembled WGS sequence"/>
</dbReference>
<sequence>MSLSRNRQALFSAFLCCFLTVSGAENTGPGRRVYRLVAVSFGLLCVAQVIVNVSLHLFFYSKIRKITPTTCYFSTALLCCSSTGMLTQGWRFFGSSWYYISTETKSWEESRKDCKGRGADLVIINSKEEQEFIHGFQKMRYWIGLSDIEMESTMTWVDGTPLTIKFWMIGEPNNMNGTEDCIELMHPSTFNNPLQSWNDETCSNSFFWICETVACL</sequence>
<keyword evidence="2" id="KW-0472">Membrane</keyword>
<reference evidence="6" key="1">
    <citation type="submission" date="2018-06" db="EMBL/GenBank/DDBJ databases">
        <title>Genome assembly of Danube salmon.</title>
        <authorList>
            <person name="Macqueen D.J."/>
            <person name="Gundappa M.K."/>
        </authorList>
    </citation>
    <scope>NUCLEOTIDE SEQUENCE [LARGE SCALE GENOMIC DNA]</scope>
</reference>
<dbReference type="GeneTree" id="ENSGT01020000230338"/>
<dbReference type="SUPFAM" id="SSF56436">
    <property type="entry name" value="C-type lectin-like"/>
    <property type="match status" value="1"/>
</dbReference>
<protein>
    <recommendedName>
        <fullName evidence="4">C-type lectin domain-containing protein</fullName>
    </recommendedName>
</protein>
<evidence type="ECO:0000313" key="5">
    <source>
        <dbReference type="Ensembl" id="ENSHHUP00000028263.1"/>
    </source>
</evidence>
<keyword evidence="1" id="KW-0430">Lectin</keyword>
<keyword evidence="3" id="KW-0732">Signal</keyword>
<feature type="transmembrane region" description="Helical" evidence="2">
    <location>
        <begin position="33"/>
        <end position="59"/>
    </location>
</feature>
<dbReference type="InterPro" id="IPR033989">
    <property type="entry name" value="CD209-like_CTLD"/>
</dbReference>
<dbReference type="AlphaFoldDB" id="A0A4W5LQS3"/>
<dbReference type="Gene3D" id="3.10.100.10">
    <property type="entry name" value="Mannose-Binding Protein A, subunit A"/>
    <property type="match status" value="1"/>
</dbReference>
<name>A0A4W5LQS3_9TELE</name>
<dbReference type="PANTHER" id="PTHR22803">
    <property type="entry name" value="MANNOSE, PHOSPHOLIPASE, LECTIN RECEPTOR RELATED"/>
    <property type="match status" value="1"/>
</dbReference>
<accession>A0A4W5LQS3</accession>
<dbReference type="STRING" id="62062.ENSHHUP00000028263"/>